<proteinExistence type="predicted"/>
<accession>A0A1W1WSZ3</accession>
<dbReference type="STRING" id="1069081.SAMN05660197_0617"/>
<dbReference type="GO" id="GO:0070221">
    <property type="term" value="P:sulfide oxidation, using sulfide:quinone oxidoreductase"/>
    <property type="evidence" value="ECO:0007669"/>
    <property type="project" value="TreeGrafter"/>
</dbReference>
<dbReference type="AlphaFoldDB" id="A0A1W1WSZ3"/>
<dbReference type="InterPro" id="IPR023753">
    <property type="entry name" value="FAD/NAD-binding_dom"/>
</dbReference>
<dbReference type="GO" id="GO:0071949">
    <property type="term" value="F:FAD binding"/>
    <property type="evidence" value="ECO:0007669"/>
    <property type="project" value="TreeGrafter"/>
</dbReference>
<feature type="domain" description="FAD/NAD(P)-binding" evidence="1">
    <location>
        <begin position="62"/>
        <end position="176"/>
    </location>
</feature>
<sequence length="500" mass="55637">MKPEDIKRLKEVQEVIEETLKSEGLSRRDALKLMGLGTAGVFVGGGTAHAQEPTKTSNAKAHIVIVGGGAGGIMAAARLRRAASNAKITIIAPNEIHLYQPGQVFMAAGLYTADEIKKPNADLMPSGVEWIKDKVMEFDPDNNQVITAKNGKIKYDFLVVGVGISYQYEQIEGLTKDMLGKNGVASVYLNNPETGSVKGGEITWEWFKQMRAAAEKASQNNPINVICTQPATPIKCGGAPQKILYLSDDFLRGNGPVGGKDVHMNAKFYFTKGKGSKLFGIKEYNATLTNEVQPMYGNITNKWNHNLVKIDTAKKVATFHHIYQVKGEWDPDLEDYEYITKEEMVEMPYDFIHIVPPMTAANEFRNSPLAWQKGSAKGWMQADRYTLQHMKYKNVFGIGDVLGIPKGKTGGSARHHGPIVQENLVAVMEGKEPKAKFDGYTVCPLKTQYGKIMLAEFNYGSSPAPSFPFLDPAKPRWIWWAFDLYMLKPMYWHLMMRGLM</sequence>
<dbReference type="GO" id="GO:0070224">
    <property type="term" value="F:sulfide:quinone oxidoreductase activity"/>
    <property type="evidence" value="ECO:0007669"/>
    <property type="project" value="TreeGrafter"/>
</dbReference>
<gene>
    <name evidence="2" type="ORF">SAMN05660197_0617</name>
</gene>
<dbReference type="Gene3D" id="3.50.50.60">
    <property type="entry name" value="FAD/NAD(P)-binding domain"/>
    <property type="match status" value="2"/>
</dbReference>
<dbReference type="InterPro" id="IPR015904">
    <property type="entry name" value="Sulphide_quinone_reductase"/>
</dbReference>
<evidence type="ECO:0000313" key="2">
    <source>
        <dbReference type="EMBL" id="SMC08843.1"/>
    </source>
</evidence>
<dbReference type="EMBL" id="FWWZ01000001">
    <property type="protein sequence ID" value="SMC08843.1"/>
    <property type="molecule type" value="Genomic_DNA"/>
</dbReference>
<keyword evidence="3" id="KW-1185">Reference proteome</keyword>
<dbReference type="Pfam" id="PF07992">
    <property type="entry name" value="Pyr_redox_2"/>
    <property type="match status" value="1"/>
</dbReference>
<dbReference type="Proteomes" id="UP000192602">
    <property type="component" value="Unassembled WGS sequence"/>
</dbReference>
<dbReference type="RefSeq" id="WP_084275103.1">
    <property type="nucleotide sequence ID" value="NZ_AP026671.1"/>
</dbReference>
<dbReference type="PANTHER" id="PTHR10632:SF2">
    <property type="entry name" value="SULFIDE:QUINONE OXIDOREDUCTASE, MITOCHONDRIAL"/>
    <property type="match status" value="1"/>
</dbReference>
<protein>
    <submittedName>
        <fullName evidence="2">Sulfide:quinone oxidoreductase</fullName>
    </submittedName>
</protein>
<name>A0A1W1WSZ3_9BACT</name>
<dbReference type="PANTHER" id="PTHR10632">
    <property type="entry name" value="SULFIDE:QUINONE OXIDOREDUCTASE"/>
    <property type="match status" value="1"/>
</dbReference>
<dbReference type="InterPro" id="IPR006311">
    <property type="entry name" value="TAT_signal"/>
</dbReference>
<reference evidence="3" key="1">
    <citation type="submission" date="2017-04" db="EMBL/GenBank/DDBJ databases">
        <authorList>
            <person name="Varghese N."/>
            <person name="Submissions S."/>
        </authorList>
    </citation>
    <scope>NUCLEOTIDE SEQUENCE [LARGE SCALE GENOMIC DNA]</scope>
    <source>
        <strain evidence="3">DSM 16512</strain>
    </source>
</reference>
<dbReference type="SUPFAM" id="SSF51905">
    <property type="entry name" value="FAD/NAD(P)-binding domain"/>
    <property type="match status" value="2"/>
</dbReference>
<dbReference type="OrthoDB" id="9802771at2"/>
<dbReference type="InterPro" id="IPR036188">
    <property type="entry name" value="FAD/NAD-bd_sf"/>
</dbReference>
<organism evidence="2 3">
    <name type="scientific">Nitratiruptor tergarcus DSM 16512</name>
    <dbReference type="NCBI Taxonomy" id="1069081"/>
    <lineage>
        <taxon>Bacteria</taxon>
        <taxon>Pseudomonadati</taxon>
        <taxon>Campylobacterota</taxon>
        <taxon>Epsilonproteobacteria</taxon>
        <taxon>Nautiliales</taxon>
        <taxon>Nitratiruptoraceae</taxon>
        <taxon>Nitratiruptor</taxon>
    </lineage>
</organism>
<evidence type="ECO:0000259" key="1">
    <source>
        <dbReference type="Pfam" id="PF07992"/>
    </source>
</evidence>
<dbReference type="PROSITE" id="PS51318">
    <property type="entry name" value="TAT"/>
    <property type="match status" value="1"/>
</dbReference>
<evidence type="ECO:0000313" key="3">
    <source>
        <dbReference type="Proteomes" id="UP000192602"/>
    </source>
</evidence>